<evidence type="ECO:0000313" key="1">
    <source>
        <dbReference type="EMBL" id="KAJ8128885.1"/>
    </source>
</evidence>
<evidence type="ECO:0000313" key="2">
    <source>
        <dbReference type="Proteomes" id="UP001153332"/>
    </source>
</evidence>
<comment type="caution">
    <text evidence="1">The sequence shown here is derived from an EMBL/GenBank/DDBJ whole genome shotgun (WGS) entry which is preliminary data.</text>
</comment>
<keyword evidence="2" id="KW-1185">Reference proteome</keyword>
<dbReference type="Proteomes" id="UP001153332">
    <property type="component" value="Unassembled WGS sequence"/>
</dbReference>
<proteinExistence type="predicted"/>
<protein>
    <submittedName>
        <fullName evidence="1">Uncharacterized protein</fullName>
    </submittedName>
</protein>
<dbReference type="EMBL" id="JAPUUL010000930">
    <property type="protein sequence ID" value="KAJ8128885.1"/>
    <property type="molecule type" value="Genomic_DNA"/>
</dbReference>
<gene>
    <name evidence="1" type="ORF">O1611_g4745</name>
</gene>
<accession>A0ACC2JMZ7</accession>
<sequence>MHRVHEWLESLAAEEPEEGRPMKRLCRGLDRPSSPPLTLMMSDTPQGRKRPFSNRPSLPRQPKRFKSSSSKKSKSILEELEKPFKLRGLPLRPRAIEILPEDVQSLYTQIYDANEKEGIFPYALREEMTALYGAKSPAFKKQKDDKVTKAEAVEVYNTLCNIIQQASEAVTYERHERSWNSEVHTPLLGLIFTSRILGAESILDDVPLPLTKGVSVRYEVMTAATIAPDALPLQSRGVEFLPSMDGTESDDQSQTDVSRVSNRGNHKRVDYVLVMDIPETASLQEIMSHTADGADCCCDVSHINQTFYRPVRKSLIAVSIVAKPEVPSNDPLLQLGIWTAAWHSRMYILRPSANLNPGARLVSLPLIQTVGHVWQIYFACDMGTRIDLYGPMTMGSTENITSIYALLSSLQSIKAWIETTFQDAMKKWFGVGLDSPVILEKEGQSTMPKA</sequence>
<organism evidence="1 2">
    <name type="scientific">Lasiodiplodia mahajangana</name>
    <dbReference type="NCBI Taxonomy" id="1108764"/>
    <lineage>
        <taxon>Eukaryota</taxon>
        <taxon>Fungi</taxon>
        <taxon>Dikarya</taxon>
        <taxon>Ascomycota</taxon>
        <taxon>Pezizomycotina</taxon>
        <taxon>Dothideomycetes</taxon>
        <taxon>Dothideomycetes incertae sedis</taxon>
        <taxon>Botryosphaeriales</taxon>
        <taxon>Botryosphaeriaceae</taxon>
        <taxon>Lasiodiplodia</taxon>
    </lineage>
</organism>
<name>A0ACC2JMZ7_9PEZI</name>
<reference evidence="1" key="1">
    <citation type="submission" date="2022-12" db="EMBL/GenBank/DDBJ databases">
        <title>Genome Sequence of Lasiodiplodia mahajangana.</title>
        <authorList>
            <person name="Buettner E."/>
        </authorList>
    </citation>
    <scope>NUCLEOTIDE SEQUENCE</scope>
    <source>
        <strain evidence="1">VT137</strain>
    </source>
</reference>